<name>A0A240UEL4_9BURK</name>
<accession>A0A240UEL4</accession>
<gene>
    <name evidence="1" type="ORF">CBP36_11970</name>
</gene>
<reference evidence="1" key="1">
    <citation type="submission" date="2017-05" db="EMBL/GenBank/DDBJ databases">
        <title>Polyphasic characterization of four soil-derived phenanthrene-degrading Acidovorax strains and proposal of Acidovorax phenanthrenivorans sp. nov.</title>
        <authorList>
            <person name="Singleton D."/>
            <person name="Lee J."/>
            <person name="Dickey A.N."/>
            <person name="Stroud A."/>
            <person name="Scholl E.H."/>
            <person name="Wright F.A."/>
            <person name="Aitken M.D."/>
        </authorList>
    </citation>
    <scope>NUCLEOTIDE SEQUENCE</scope>
    <source>
        <strain evidence="1">P4</strain>
    </source>
</reference>
<evidence type="ECO:0000313" key="2">
    <source>
        <dbReference type="Proteomes" id="UP000194440"/>
    </source>
</evidence>
<protein>
    <submittedName>
        <fullName evidence="1">Uncharacterized protein</fullName>
    </submittedName>
</protein>
<organism evidence="1 2">
    <name type="scientific">Acidovorax carolinensis</name>
    <dbReference type="NCBI Taxonomy" id="553814"/>
    <lineage>
        <taxon>Bacteria</taxon>
        <taxon>Pseudomonadati</taxon>
        <taxon>Pseudomonadota</taxon>
        <taxon>Betaproteobacteria</taxon>
        <taxon>Burkholderiales</taxon>
        <taxon>Comamonadaceae</taxon>
        <taxon>Acidovorax</taxon>
    </lineage>
</organism>
<evidence type="ECO:0000313" key="1">
    <source>
        <dbReference type="EMBL" id="ART59460.1"/>
    </source>
</evidence>
<dbReference type="KEGG" id="acis:CBP35_06950"/>
<keyword evidence="2" id="KW-1185">Reference proteome</keyword>
<proteinExistence type="predicted"/>
<dbReference type="AlphaFoldDB" id="A0A240UEL4"/>
<dbReference type="EMBL" id="CP021366">
    <property type="protein sequence ID" value="ART59460.1"/>
    <property type="molecule type" value="Genomic_DNA"/>
</dbReference>
<dbReference type="Proteomes" id="UP000194440">
    <property type="component" value="Chromosome"/>
</dbReference>
<dbReference type="RefSeq" id="WP_086927581.1">
    <property type="nucleotide sequence ID" value="NZ_CP021362.1"/>
</dbReference>
<sequence>MNRHTATITDFAIWLSKRQKLELDAMQVATGAEFTRHLDTYTSLSAAYGAILIFEREACSAPADGRD</sequence>
<dbReference type="KEGG" id="acip:CBP36_11970"/>